<accession>A0A2T0QC56</accession>
<organism evidence="5 6">
    <name type="scientific">Allonocardiopsis opalescens</name>
    <dbReference type="NCBI Taxonomy" id="1144618"/>
    <lineage>
        <taxon>Bacteria</taxon>
        <taxon>Bacillati</taxon>
        <taxon>Actinomycetota</taxon>
        <taxon>Actinomycetes</taxon>
        <taxon>Streptosporangiales</taxon>
        <taxon>Allonocardiopsis</taxon>
    </lineage>
</organism>
<name>A0A2T0QC56_9ACTN</name>
<evidence type="ECO:0000313" key="5">
    <source>
        <dbReference type="EMBL" id="PRY01485.1"/>
    </source>
</evidence>
<keyword evidence="6" id="KW-1185">Reference proteome</keyword>
<comment type="similarity">
    <text evidence="1">Belongs to the bacterial solute-binding protein 1 family.</text>
</comment>
<dbReference type="PANTHER" id="PTHR43649:SF34">
    <property type="entry name" value="ABC TRANSPORTER PERIPLASMIC-BINDING PROTEIN YCJN-RELATED"/>
    <property type="match status" value="1"/>
</dbReference>
<proteinExistence type="inferred from homology"/>
<evidence type="ECO:0000256" key="4">
    <source>
        <dbReference type="SAM" id="MobiDB-lite"/>
    </source>
</evidence>
<evidence type="ECO:0000313" key="6">
    <source>
        <dbReference type="Proteomes" id="UP000237846"/>
    </source>
</evidence>
<dbReference type="SUPFAM" id="SSF53850">
    <property type="entry name" value="Periplasmic binding protein-like II"/>
    <property type="match status" value="1"/>
</dbReference>
<dbReference type="InterPro" id="IPR050490">
    <property type="entry name" value="Bact_solute-bd_prot1"/>
</dbReference>
<dbReference type="Pfam" id="PF01547">
    <property type="entry name" value="SBP_bac_1"/>
    <property type="match status" value="1"/>
</dbReference>
<dbReference type="PANTHER" id="PTHR43649">
    <property type="entry name" value="ARABINOSE-BINDING PROTEIN-RELATED"/>
    <property type="match status" value="1"/>
</dbReference>
<protein>
    <submittedName>
        <fullName evidence="5">Carbohydrate ABC transporter substrate-binding protein (CUT1 family)</fullName>
    </submittedName>
</protein>
<feature type="region of interest" description="Disordered" evidence="4">
    <location>
        <begin position="1"/>
        <end position="38"/>
    </location>
</feature>
<dbReference type="Gene3D" id="3.40.190.10">
    <property type="entry name" value="Periplasmic binding protein-like II"/>
    <property type="match status" value="2"/>
</dbReference>
<dbReference type="InterPro" id="IPR006059">
    <property type="entry name" value="SBP"/>
</dbReference>
<dbReference type="AlphaFoldDB" id="A0A2T0QC56"/>
<evidence type="ECO:0000256" key="2">
    <source>
        <dbReference type="ARBA" id="ARBA00022448"/>
    </source>
</evidence>
<comment type="caution">
    <text evidence="5">The sequence shown here is derived from an EMBL/GenBank/DDBJ whole genome shotgun (WGS) entry which is preliminary data.</text>
</comment>
<feature type="region of interest" description="Disordered" evidence="4">
    <location>
        <begin position="456"/>
        <end position="484"/>
    </location>
</feature>
<evidence type="ECO:0000256" key="1">
    <source>
        <dbReference type="ARBA" id="ARBA00008520"/>
    </source>
</evidence>
<keyword evidence="2" id="KW-0813">Transport</keyword>
<dbReference type="EMBL" id="PVZC01000001">
    <property type="protein sequence ID" value="PRY01485.1"/>
    <property type="molecule type" value="Genomic_DNA"/>
</dbReference>
<sequence length="484" mass="51243">MGAPGTGPDRDTGAAGPARAAGAGADTGPAGGRGSGAGARWGRRAASCAAVAAACLFALAAAGAPSLDRGDGVHLVLATGLDLSAGRDAGVYLRLIEQWDFAHPRVTVDTVQLSGNTDHQRAQLVADAQSADMPFDIVNIDNQWTAEFAEQGWVREVDPAEVGADRFLEPAWEAVCYEDAHWAVPFISDVGLLFYRADLLEEGDEPPADWAEVFDLAALMVERSDEPVHGYAGQYADYEGLVVNALELVWGAGTQPIEGGGEDCATAERVGDLSTGLQPLVEAIRDGVVHPGVLTDAEDDTRARFRSGEVVMMRNWPQAVEGLSVEQGRENTGTLAFAGWHGGFGEDPEEIEEPSFGVTELPGAALGGQSLAVTTASEHPELAAGLVAHLTSERSQRQLRDAGYAPALSGLYFDETVAEPRDHIYLGSLRGAILAAEPRPRTPYYTAFSEELRDQLHDHLSPPGPVVPSTEQFDDELNEVLRGG</sequence>
<reference evidence="5 6" key="1">
    <citation type="submission" date="2018-03" db="EMBL/GenBank/DDBJ databases">
        <title>Genomic Encyclopedia of Archaeal and Bacterial Type Strains, Phase II (KMG-II): from individual species to whole genera.</title>
        <authorList>
            <person name="Goeker M."/>
        </authorList>
    </citation>
    <scope>NUCLEOTIDE SEQUENCE [LARGE SCALE GENOMIC DNA]</scope>
    <source>
        <strain evidence="5 6">DSM 45601</strain>
    </source>
</reference>
<dbReference type="Proteomes" id="UP000237846">
    <property type="component" value="Unassembled WGS sequence"/>
</dbReference>
<feature type="compositionally biased region" description="Low complexity" evidence="4">
    <location>
        <begin position="13"/>
        <end position="28"/>
    </location>
</feature>
<feature type="compositionally biased region" description="Gly residues" evidence="4">
    <location>
        <begin position="29"/>
        <end position="38"/>
    </location>
</feature>
<evidence type="ECO:0000256" key="3">
    <source>
        <dbReference type="ARBA" id="ARBA00022729"/>
    </source>
</evidence>
<keyword evidence="3" id="KW-0732">Signal</keyword>
<gene>
    <name evidence="5" type="ORF">CLV72_10167</name>
</gene>